<dbReference type="SUPFAM" id="SSF53756">
    <property type="entry name" value="UDP-Glycosyltransferase/glycogen phosphorylase"/>
    <property type="match status" value="1"/>
</dbReference>
<dbReference type="RefSeq" id="XP_022175625.1">
    <property type="nucleotide sequence ID" value="XM_022319933.1"/>
</dbReference>
<evidence type="ECO:0000313" key="6">
    <source>
        <dbReference type="EMBL" id="ATN96080.1"/>
    </source>
</evidence>
<dbReference type="OrthoDB" id="5835829at2759"/>
<reference evidence="6" key="1">
    <citation type="submission" date="2017-08" db="EMBL/GenBank/DDBJ databases">
        <authorList>
            <person name="de Groot N.N."/>
        </authorList>
    </citation>
    <scope>NUCLEOTIDE SEQUENCE</scope>
</reference>
<dbReference type="EC" id="2.4.1.17" evidence="5"/>
<dbReference type="Pfam" id="PF00201">
    <property type="entry name" value="UDPGT"/>
    <property type="match status" value="1"/>
</dbReference>
<evidence type="ECO:0000256" key="3">
    <source>
        <dbReference type="ARBA" id="ARBA00022679"/>
    </source>
</evidence>
<keyword evidence="5" id="KW-0732">Signal</keyword>
<dbReference type="FunFam" id="3.40.50.2000:FF:000021">
    <property type="entry name" value="UDP-glucuronosyltransferase"/>
    <property type="match status" value="1"/>
</dbReference>
<comment type="catalytic activity">
    <reaction evidence="5">
        <text>glucuronate acceptor + UDP-alpha-D-glucuronate = acceptor beta-D-glucuronoside + UDP + H(+)</text>
        <dbReference type="Rhea" id="RHEA:21032"/>
        <dbReference type="ChEBI" id="CHEBI:15378"/>
        <dbReference type="ChEBI" id="CHEBI:58052"/>
        <dbReference type="ChEBI" id="CHEBI:58223"/>
        <dbReference type="ChEBI" id="CHEBI:132367"/>
        <dbReference type="ChEBI" id="CHEBI:132368"/>
        <dbReference type="EC" id="2.4.1.17"/>
    </reaction>
</comment>
<proteinExistence type="evidence at transcript level"/>
<dbReference type="AlphaFoldDB" id="A0A2D1GSK9"/>
<protein>
    <recommendedName>
        <fullName evidence="5">UDP-glucuronosyltransferase</fullName>
        <ecNumber evidence="5">2.4.1.17</ecNumber>
    </recommendedName>
</protein>
<keyword evidence="3 4" id="KW-0808">Transferase</keyword>
<dbReference type="InterPro" id="IPR035595">
    <property type="entry name" value="UDP_glycos_trans_CS"/>
</dbReference>
<keyword evidence="5" id="KW-1133">Transmembrane helix</keyword>
<feature type="signal peptide" evidence="5">
    <location>
        <begin position="1"/>
        <end position="17"/>
    </location>
</feature>
<dbReference type="Gene3D" id="3.40.50.2000">
    <property type="entry name" value="Glycogen Phosphorylase B"/>
    <property type="match status" value="1"/>
</dbReference>
<comment type="subcellular location">
    <subcellularLocation>
        <location evidence="5">Membrane</location>
        <topology evidence="5">Single-pass membrane protein</topology>
    </subcellularLocation>
</comment>
<dbReference type="InterPro" id="IPR050271">
    <property type="entry name" value="UDP-glycosyltransferase"/>
</dbReference>
<dbReference type="PROSITE" id="PS00375">
    <property type="entry name" value="UDPGT"/>
    <property type="match status" value="1"/>
</dbReference>
<dbReference type="PANTHER" id="PTHR48043">
    <property type="entry name" value="EG:EG0003.4 PROTEIN-RELATED"/>
    <property type="match status" value="1"/>
</dbReference>
<dbReference type="GO" id="GO:0016020">
    <property type="term" value="C:membrane"/>
    <property type="evidence" value="ECO:0007669"/>
    <property type="project" value="UniProtKB-SubCell"/>
</dbReference>
<dbReference type="EMBL" id="MF687513">
    <property type="protein sequence ID" value="ATN96080.1"/>
    <property type="molecule type" value="mRNA"/>
</dbReference>
<evidence type="ECO:0000256" key="5">
    <source>
        <dbReference type="RuleBase" id="RU362059"/>
    </source>
</evidence>
<keyword evidence="5" id="KW-0812">Transmembrane</keyword>
<dbReference type="InterPro" id="IPR002213">
    <property type="entry name" value="UDP_glucos_trans"/>
</dbReference>
<organism evidence="6">
    <name type="scientific">Myzus persicae</name>
    <name type="common">Green peach aphid</name>
    <name type="synonym">Aphis persicae</name>
    <dbReference type="NCBI Taxonomy" id="13164"/>
    <lineage>
        <taxon>Eukaryota</taxon>
        <taxon>Metazoa</taxon>
        <taxon>Ecdysozoa</taxon>
        <taxon>Arthropoda</taxon>
        <taxon>Hexapoda</taxon>
        <taxon>Insecta</taxon>
        <taxon>Pterygota</taxon>
        <taxon>Neoptera</taxon>
        <taxon>Paraneoptera</taxon>
        <taxon>Hemiptera</taxon>
        <taxon>Sternorrhyncha</taxon>
        <taxon>Aphidomorpha</taxon>
        <taxon>Aphidoidea</taxon>
        <taxon>Aphididae</taxon>
        <taxon>Macrosiphini</taxon>
        <taxon>Myzus</taxon>
    </lineage>
</organism>
<dbReference type="PANTHER" id="PTHR48043:SF145">
    <property type="entry name" value="FI06409P-RELATED"/>
    <property type="match status" value="1"/>
</dbReference>
<feature type="chain" id="PRO_5013423182" description="UDP-glucuronosyltransferase" evidence="5">
    <location>
        <begin position="18"/>
        <end position="516"/>
    </location>
</feature>
<name>A0A2D1GSK9_MYZPE</name>
<dbReference type="CDD" id="cd03784">
    <property type="entry name" value="GT1_Gtf-like"/>
    <property type="match status" value="1"/>
</dbReference>
<dbReference type="GeneID" id="111037391"/>
<feature type="transmembrane region" description="Helical" evidence="5">
    <location>
        <begin position="470"/>
        <end position="494"/>
    </location>
</feature>
<evidence type="ECO:0000256" key="1">
    <source>
        <dbReference type="ARBA" id="ARBA00009995"/>
    </source>
</evidence>
<sequence>MATLIKILLITFYCCWATLYFKPVDGERILALSPIAGKSHWNFMEGILRALTDHGHQVTVLTPFPNGDRENYTEIDLSKEVRSLVRLNIDDVHKEFTAYIDLVNFINAYSRDTCKILSENNFIKSISTESKLNFDVIIIELMGSECVSYLSAKFDVPLIYVTPPPLISYLERSVLGHYPNPAVVSHVLADHSIPKTMIERFTNTMLLFFTTCWLQFISWLSRIVEKESFDLFELVKPSIVFSNSHFITDAPRPMPPSVIQVGGIHLKPPKKIPDDILEFIENSPHGVIVFTLGSVVAVSSIPETVRNDIIKVLSQVPQRVLMKYEDEMMIDIPENIMIKKWFPQRDILLHPNVKLFISHGGISGVYEAVDAGVPVLGFPVFFDQPRNLQNLVNAGMAILMNLNSVCEDTFMKAVLELVNNKKYMQNAKIASDRFKDRPLTPSKAIDYWTRYVVRHKGAPHLKSQAFNLKWYQYFLLDVIAVFILVILLVAYIMYKTLYLFKKSVFKSSAKSKSKSE</sequence>
<evidence type="ECO:0000256" key="4">
    <source>
        <dbReference type="RuleBase" id="RU003718"/>
    </source>
</evidence>
<keyword evidence="5" id="KW-0472">Membrane</keyword>
<comment type="similarity">
    <text evidence="1 4">Belongs to the UDP-glycosyltransferase family.</text>
</comment>
<keyword evidence="2 4" id="KW-0328">Glycosyltransferase</keyword>
<evidence type="ECO:0000256" key="2">
    <source>
        <dbReference type="ARBA" id="ARBA00022676"/>
    </source>
</evidence>
<accession>A0A2D1GSK9</accession>
<dbReference type="GO" id="GO:0015020">
    <property type="term" value="F:glucuronosyltransferase activity"/>
    <property type="evidence" value="ECO:0007669"/>
    <property type="project" value="UniProtKB-EC"/>
</dbReference>